<dbReference type="PANTHER" id="PTHR15454">
    <property type="entry name" value="NISCHARIN RELATED"/>
    <property type="match status" value="1"/>
</dbReference>
<evidence type="ECO:0000313" key="13">
    <source>
        <dbReference type="Proteomes" id="UP000663891"/>
    </source>
</evidence>
<dbReference type="InterPro" id="IPR001611">
    <property type="entry name" value="Leu-rich_rpt"/>
</dbReference>
<gene>
    <name evidence="12" type="ORF">VCS650_LOCUS27606</name>
</gene>
<evidence type="ECO:0000256" key="8">
    <source>
        <dbReference type="ARBA" id="ARBA00023212"/>
    </source>
</evidence>
<evidence type="ECO:0000256" key="7">
    <source>
        <dbReference type="ARBA" id="ARBA00023175"/>
    </source>
</evidence>
<dbReference type="GO" id="GO:0005874">
    <property type="term" value="C:microtubule"/>
    <property type="evidence" value="ECO:0007669"/>
    <property type="project" value="UniProtKB-KW"/>
</dbReference>
<accession>A0A814Z119</accession>
<evidence type="ECO:0000256" key="3">
    <source>
        <dbReference type="ARBA" id="ARBA00022614"/>
    </source>
</evidence>
<keyword evidence="5" id="KW-0677">Repeat</keyword>
<protein>
    <recommendedName>
        <fullName evidence="11">Dynein axonemal light chain 1</fullName>
    </recommendedName>
</protein>
<dbReference type="InterPro" id="IPR032675">
    <property type="entry name" value="LRR_dom_sf"/>
</dbReference>
<dbReference type="GO" id="GO:0043014">
    <property type="term" value="F:alpha-tubulin binding"/>
    <property type="evidence" value="ECO:0007669"/>
    <property type="project" value="TreeGrafter"/>
</dbReference>
<keyword evidence="4" id="KW-0493">Microtubule</keyword>
<evidence type="ECO:0000256" key="4">
    <source>
        <dbReference type="ARBA" id="ARBA00022701"/>
    </source>
</evidence>
<dbReference type="AlphaFoldDB" id="A0A814Z119"/>
<evidence type="ECO:0000256" key="2">
    <source>
        <dbReference type="ARBA" id="ARBA00022490"/>
    </source>
</evidence>
<sequence length="209" mass="24449">MTYQTFREALTKYLAGQKPEDLKECYLYGRIPPIEKLDQSLSLLVNCERLALSSNTIERIGYMNGLRNLKILSLSRNNIKNLTGLEVLGDTLEQLWISYNQIEKFKGINTLKKLRIFYFAYNQIKDWMEINKLNELNFLEEIVAYGNPIHERIVGENFSPEPSQPITLLEKQYRREFSTRILNLKKLDGRVFLDKDDDDDDDDGNNNNS</sequence>
<comment type="caution">
    <text evidence="12">The sequence shown here is derived from an EMBL/GenBank/DDBJ whole genome shotgun (WGS) entry which is preliminary data.</text>
</comment>
<proteinExistence type="inferred from homology"/>
<keyword evidence="6" id="KW-0243">Dynein</keyword>
<evidence type="ECO:0000256" key="9">
    <source>
        <dbReference type="ARBA" id="ARBA00023273"/>
    </source>
</evidence>
<comment type="subcellular location">
    <subcellularLocation>
        <location evidence="1">Cytoplasm</location>
        <location evidence="1">Cytoskeleton</location>
        <location evidence="1">Cilium axoneme</location>
    </subcellularLocation>
</comment>
<reference evidence="12" key="1">
    <citation type="submission" date="2021-02" db="EMBL/GenBank/DDBJ databases">
        <authorList>
            <person name="Nowell W R."/>
        </authorList>
    </citation>
    <scope>NUCLEOTIDE SEQUENCE</scope>
</reference>
<dbReference type="Gene3D" id="3.80.10.10">
    <property type="entry name" value="Ribonuclease Inhibitor"/>
    <property type="match status" value="1"/>
</dbReference>
<evidence type="ECO:0000256" key="10">
    <source>
        <dbReference type="ARBA" id="ARBA00049659"/>
    </source>
</evidence>
<dbReference type="FunFam" id="3.80.10.10:FF:000049">
    <property type="entry name" value="Dynein light chain 1"/>
    <property type="match status" value="1"/>
</dbReference>
<dbReference type="EMBL" id="CAJNON010000391">
    <property type="protein sequence ID" value="CAF1237627.1"/>
    <property type="molecule type" value="Genomic_DNA"/>
</dbReference>
<evidence type="ECO:0000256" key="11">
    <source>
        <dbReference type="ARBA" id="ARBA00049760"/>
    </source>
</evidence>
<dbReference type="PANTHER" id="PTHR15454:SF73">
    <property type="entry name" value="DYNEIN AXONEMAL LIGHT CHAIN 1"/>
    <property type="match status" value="1"/>
</dbReference>
<evidence type="ECO:0000256" key="6">
    <source>
        <dbReference type="ARBA" id="ARBA00023017"/>
    </source>
</evidence>
<keyword evidence="2" id="KW-0963">Cytoplasm</keyword>
<name>A0A814Z119_9BILA</name>
<dbReference type="GO" id="GO:0036158">
    <property type="term" value="P:outer dynein arm assembly"/>
    <property type="evidence" value="ECO:0007669"/>
    <property type="project" value="TreeGrafter"/>
</dbReference>
<evidence type="ECO:0000313" key="12">
    <source>
        <dbReference type="EMBL" id="CAF1237627.1"/>
    </source>
</evidence>
<dbReference type="SMART" id="SM00365">
    <property type="entry name" value="LRR_SD22"/>
    <property type="match status" value="3"/>
</dbReference>
<dbReference type="SUPFAM" id="SSF52058">
    <property type="entry name" value="L domain-like"/>
    <property type="match status" value="1"/>
</dbReference>
<organism evidence="12 13">
    <name type="scientific">Adineta steineri</name>
    <dbReference type="NCBI Taxonomy" id="433720"/>
    <lineage>
        <taxon>Eukaryota</taxon>
        <taxon>Metazoa</taxon>
        <taxon>Spiralia</taxon>
        <taxon>Gnathifera</taxon>
        <taxon>Rotifera</taxon>
        <taxon>Eurotatoria</taxon>
        <taxon>Bdelloidea</taxon>
        <taxon>Adinetida</taxon>
        <taxon>Adinetidae</taxon>
        <taxon>Adineta</taxon>
    </lineage>
</organism>
<keyword evidence="7" id="KW-0505">Motor protein</keyword>
<keyword evidence="8" id="KW-0206">Cytoskeleton</keyword>
<dbReference type="GO" id="GO:0030286">
    <property type="term" value="C:dynein complex"/>
    <property type="evidence" value="ECO:0007669"/>
    <property type="project" value="UniProtKB-KW"/>
</dbReference>
<keyword evidence="3" id="KW-0433">Leucine-rich repeat</keyword>
<evidence type="ECO:0000256" key="5">
    <source>
        <dbReference type="ARBA" id="ARBA00022737"/>
    </source>
</evidence>
<keyword evidence="9" id="KW-0966">Cell projection</keyword>
<dbReference type="GO" id="GO:0005930">
    <property type="term" value="C:axoneme"/>
    <property type="evidence" value="ECO:0007669"/>
    <property type="project" value="UniProtKB-SubCell"/>
</dbReference>
<dbReference type="Proteomes" id="UP000663891">
    <property type="component" value="Unassembled WGS sequence"/>
</dbReference>
<dbReference type="PROSITE" id="PS51450">
    <property type="entry name" value="LRR"/>
    <property type="match status" value="2"/>
</dbReference>
<comment type="similarity">
    <text evidence="10">Belongs to the dynein light chain LC1-type family.</text>
</comment>
<dbReference type="GO" id="GO:0045504">
    <property type="term" value="F:dynein heavy chain binding"/>
    <property type="evidence" value="ECO:0007669"/>
    <property type="project" value="TreeGrafter"/>
</dbReference>
<dbReference type="OrthoDB" id="266138at2759"/>
<evidence type="ECO:0000256" key="1">
    <source>
        <dbReference type="ARBA" id="ARBA00004430"/>
    </source>
</evidence>